<feature type="compositionally biased region" description="Gly residues" evidence="6">
    <location>
        <begin position="283"/>
        <end position="298"/>
    </location>
</feature>
<feature type="region of interest" description="Disordered" evidence="6">
    <location>
        <begin position="264"/>
        <end position="353"/>
    </location>
</feature>
<comment type="similarity">
    <text evidence="1">Belongs to the IST1 family.</text>
</comment>
<feature type="compositionally biased region" description="Pro residues" evidence="6">
    <location>
        <begin position="435"/>
        <end position="444"/>
    </location>
</feature>
<evidence type="ECO:0000256" key="7">
    <source>
        <dbReference type="SAM" id="Phobius"/>
    </source>
</evidence>
<organism evidence="8 9">
    <name type="scientific">Caenorhabditis briggsae</name>
    <dbReference type="NCBI Taxonomy" id="6238"/>
    <lineage>
        <taxon>Eukaryota</taxon>
        <taxon>Metazoa</taxon>
        <taxon>Ecdysozoa</taxon>
        <taxon>Nematoda</taxon>
        <taxon>Chromadorea</taxon>
        <taxon>Rhabditida</taxon>
        <taxon>Rhabditina</taxon>
        <taxon>Rhabditomorpha</taxon>
        <taxon>Rhabditoidea</taxon>
        <taxon>Rhabditidae</taxon>
        <taxon>Peloderinae</taxon>
        <taxon>Caenorhabditis</taxon>
    </lineage>
</organism>
<dbReference type="InterPro" id="IPR005061">
    <property type="entry name" value="Ist1"/>
</dbReference>
<keyword evidence="9" id="KW-1185">Reference proteome</keyword>
<proteinExistence type="inferred from homology"/>
<keyword evidence="7" id="KW-1133">Transmembrane helix</keyword>
<evidence type="ECO:0000256" key="5">
    <source>
        <dbReference type="ARBA" id="ARBA00046920"/>
    </source>
</evidence>
<feature type="compositionally biased region" description="Polar residues" evidence="6">
    <location>
        <begin position="376"/>
        <end position="387"/>
    </location>
</feature>
<feature type="compositionally biased region" description="Gly residues" evidence="6">
    <location>
        <begin position="309"/>
        <end position="323"/>
    </location>
</feature>
<dbReference type="EMBL" id="CP092624">
    <property type="protein sequence ID" value="UMM34419.1"/>
    <property type="molecule type" value="Genomic_DNA"/>
</dbReference>
<dbReference type="PANTHER" id="PTHR12161:SF5">
    <property type="entry name" value="IST1 HOMOLOG"/>
    <property type="match status" value="1"/>
</dbReference>
<dbReference type="InterPro" id="IPR042277">
    <property type="entry name" value="IST1-like"/>
</dbReference>
<dbReference type="PANTHER" id="PTHR12161">
    <property type="entry name" value="IST1 FAMILY MEMBER"/>
    <property type="match status" value="1"/>
</dbReference>
<dbReference type="GO" id="GO:0015031">
    <property type="term" value="P:protein transport"/>
    <property type="evidence" value="ECO:0007669"/>
    <property type="project" value="InterPro"/>
</dbReference>
<dbReference type="Gene3D" id="1.20.1260.60">
    <property type="entry name" value="Vacuolar protein sorting-associated protein Ist1"/>
    <property type="match status" value="1"/>
</dbReference>
<evidence type="ECO:0000313" key="8">
    <source>
        <dbReference type="EMBL" id="UMM34419.1"/>
    </source>
</evidence>
<protein>
    <recommendedName>
        <fullName evidence="2">IST1 homolog</fullName>
    </recommendedName>
    <alternativeName>
        <fullName evidence="3">Charged multivesicular body protein 8</fullName>
    </alternativeName>
</protein>
<evidence type="ECO:0000313" key="9">
    <source>
        <dbReference type="Proteomes" id="UP000829354"/>
    </source>
</evidence>
<reference evidence="8 9" key="1">
    <citation type="submission" date="2022-04" db="EMBL/GenBank/DDBJ databases">
        <title>Chromosome-level reference genomes for two strains of Caenorhabditis briggsae: an improved platform for comparative genomics.</title>
        <authorList>
            <person name="Stevens L."/>
            <person name="Andersen E."/>
        </authorList>
    </citation>
    <scope>NUCLEOTIDE SEQUENCE [LARGE SCALE GENOMIC DNA]</scope>
    <source>
        <strain evidence="8">VX34</strain>
        <tissue evidence="8">Whole-organism</tissue>
    </source>
</reference>
<feature type="region of interest" description="Disordered" evidence="6">
    <location>
        <begin position="366"/>
        <end position="500"/>
    </location>
</feature>
<sequence length="512" mass="54923">MESLIELFQTIASYADIGTDSPDEKPLLPMEAVFLAILLIIFYYKLFIAIGCSIFDWIYSSELQNQFSKTLGPDDDEYQQEFVRHLLGKKKTEMAMKARTEIADYIAANKPDRARIRVEHIIREDYVVEAFEILEMYCDLLLARFGLIEQMKTLDDGIAEAVISIMWAAPRLATDIAEFKTISDQLTIKYGKPFAEAARANQLEFPARVNPKIISKLGAAAPPKLLVERYMIEIAAAAGVPFVPDPDVMREDEVHQAEQILIDFKNAGGNPGGPPPPPSNPYGGSGNDNGGSGGGSGYGWNLESPPPAIGGGVLPGAQTGGGVQSNSNFVIPPPPNRHPNELPQDDENIYDHIPDVSGGNIYEVPSRDHYDYPPDTFNSEPPKSNPTVGVINLPKIGPNGMPIYPGQQPPKGPGGGGGGQAYPALSQRNSLVNPNLPPNHPTAPPQSLRKPEADDFSDLSFPEPPTTFVNRSGGGGGSGGSGGNGSGGGGGGGGMDDFDDLARRFEELKKIK</sequence>
<evidence type="ECO:0000256" key="2">
    <source>
        <dbReference type="ARBA" id="ARBA00014513"/>
    </source>
</evidence>
<evidence type="ECO:0000256" key="4">
    <source>
        <dbReference type="ARBA" id="ARBA00046124"/>
    </source>
</evidence>
<evidence type="ECO:0000256" key="1">
    <source>
        <dbReference type="ARBA" id="ARBA00005536"/>
    </source>
</evidence>
<dbReference type="AlphaFoldDB" id="A0AAE9JK71"/>
<comment type="subunit">
    <text evidence="5">Interacts with CHMP1A, CHMP1B, VPS4A and VTA1. Interacts with SPAST, STAMBP, and USP8. May interact with VPS37B. May associate with the ESCRT-I complex. Interacts with MITD1, in competition with VSP4. Interacts with SPART (via MIT domain); leading to the recruitment of SPART to midbodies. Interacts with SPAST.</text>
</comment>
<dbReference type="Pfam" id="PF03398">
    <property type="entry name" value="Ist1"/>
    <property type="match status" value="1"/>
</dbReference>
<keyword evidence="7" id="KW-0472">Membrane</keyword>
<gene>
    <name evidence="8" type="ORF">L5515_007507</name>
</gene>
<evidence type="ECO:0000256" key="3">
    <source>
        <dbReference type="ARBA" id="ARBA00032374"/>
    </source>
</evidence>
<evidence type="ECO:0000256" key="6">
    <source>
        <dbReference type="SAM" id="MobiDB-lite"/>
    </source>
</evidence>
<dbReference type="Proteomes" id="UP000829354">
    <property type="component" value="Chromosome V"/>
</dbReference>
<keyword evidence="7" id="KW-0812">Transmembrane</keyword>
<feature type="compositionally biased region" description="Gly residues" evidence="6">
    <location>
        <begin position="472"/>
        <end position="495"/>
    </location>
</feature>
<comment type="function">
    <text evidence="4">ESCRT-III-like protein involved in cytokinesis, nuclear envelope reassembly and endosomal tubulation. Is required for efficient abscission during cytokinesis. Involved in recruiting VPS4A and/or VPS4B to the midbody of dividing cells. During late anaphase, involved in nuclear envelope reassembly and mitotic spindle disassembly together with the ESCRT-III complex: IST1 acts by mediating the recruitment of SPAST to the nuclear membrane, leading to microtubule severing. Recruited to the reforming nuclear envelope (NE) during anaphase by LEMD2. Regulates early endosomal tubulation together with the ESCRT-III complex by mediating the recruitment of SPAST.</text>
</comment>
<accession>A0AAE9JK71</accession>
<feature type="transmembrane region" description="Helical" evidence="7">
    <location>
        <begin position="32"/>
        <end position="59"/>
    </location>
</feature>
<dbReference type="FunFam" id="1.20.1260.60:FF:000002">
    <property type="entry name" value="Vacuolar protein sorting-associated protein IST1"/>
    <property type="match status" value="1"/>
</dbReference>
<name>A0AAE9JK71_CAEBR</name>